<evidence type="ECO:0008006" key="3">
    <source>
        <dbReference type="Google" id="ProtNLM"/>
    </source>
</evidence>
<reference evidence="1 2" key="1">
    <citation type="submission" date="2019-05" db="EMBL/GenBank/DDBJ databases">
        <title>Another draft genome of Portunus trituberculatus and its Hox gene families provides insights of decapod evolution.</title>
        <authorList>
            <person name="Jeong J.-H."/>
            <person name="Song I."/>
            <person name="Kim S."/>
            <person name="Choi T."/>
            <person name="Kim D."/>
            <person name="Ryu S."/>
            <person name="Kim W."/>
        </authorList>
    </citation>
    <scope>NUCLEOTIDE SEQUENCE [LARGE SCALE GENOMIC DNA]</scope>
    <source>
        <tissue evidence="1">Muscle</tissue>
    </source>
</reference>
<dbReference type="Proteomes" id="UP000324222">
    <property type="component" value="Unassembled WGS sequence"/>
</dbReference>
<protein>
    <recommendedName>
        <fullName evidence="3">FAS1 domain-containing protein</fullName>
    </recommendedName>
</protein>
<evidence type="ECO:0000313" key="2">
    <source>
        <dbReference type="Proteomes" id="UP000324222"/>
    </source>
</evidence>
<sequence>MPRPTTTSLFHHLTISPPHVSLSPTDEPWTLLVPKNEGLPRGGGFLTEKEATMDALLNHVILGEALLPPSATSSPSLTLGGTNLNFATDEGKQCTLLVLLWLSNNVMAVMRW</sequence>
<organism evidence="1 2">
    <name type="scientific">Portunus trituberculatus</name>
    <name type="common">Swimming crab</name>
    <name type="synonym">Neptunus trituberculatus</name>
    <dbReference type="NCBI Taxonomy" id="210409"/>
    <lineage>
        <taxon>Eukaryota</taxon>
        <taxon>Metazoa</taxon>
        <taxon>Ecdysozoa</taxon>
        <taxon>Arthropoda</taxon>
        <taxon>Crustacea</taxon>
        <taxon>Multicrustacea</taxon>
        <taxon>Malacostraca</taxon>
        <taxon>Eumalacostraca</taxon>
        <taxon>Eucarida</taxon>
        <taxon>Decapoda</taxon>
        <taxon>Pleocyemata</taxon>
        <taxon>Brachyura</taxon>
        <taxon>Eubrachyura</taxon>
        <taxon>Portunoidea</taxon>
        <taxon>Portunidae</taxon>
        <taxon>Portuninae</taxon>
        <taxon>Portunus</taxon>
    </lineage>
</organism>
<dbReference type="InterPro" id="IPR036378">
    <property type="entry name" value="FAS1_dom_sf"/>
</dbReference>
<dbReference type="EMBL" id="VSRR010144574">
    <property type="protein sequence ID" value="MPD05132.1"/>
    <property type="molecule type" value="Genomic_DNA"/>
</dbReference>
<keyword evidence="2" id="KW-1185">Reference proteome</keyword>
<evidence type="ECO:0000313" key="1">
    <source>
        <dbReference type="EMBL" id="MPD05132.1"/>
    </source>
</evidence>
<comment type="caution">
    <text evidence="1">The sequence shown here is derived from an EMBL/GenBank/DDBJ whole genome shotgun (WGS) entry which is preliminary data.</text>
</comment>
<name>A0A5B7K478_PORTR</name>
<proteinExistence type="predicted"/>
<dbReference type="OrthoDB" id="286301at2759"/>
<accession>A0A5B7K478</accession>
<gene>
    <name evidence="1" type="ORF">E2C01_100860</name>
</gene>
<dbReference type="SUPFAM" id="SSF82153">
    <property type="entry name" value="FAS1 domain"/>
    <property type="match status" value="1"/>
</dbReference>
<dbReference type="AlphaFoldDB" id="A0A5B7K478"/>